<proteinExistence type="predicted"/>
<evidence type="ECO:0000259" key="4">
    <source>
        <dbReference type="Pfam" id="PF02875"/>
    </source>
</evidence>
<organism evidence="6 7">
    <name type="scientific">Candidatus Terrybacteria bacterium RIFCSPHIGHO2_02_41_19</name>
    <dbReference type="NCBI Taxonomy" id="1802364"/>
    <lineage>
        <taxon>Bacteria</taxon>
        <taxon>Candidatus Terryibacteriota</taxon>
    </lineage>
</organism>
<keyword evidence="2" id="KW-0547">Nucleotide-binding</keyword>
<dbReference type="InterPro" id="IPR004101">
    <property type="entry name" value="Mur_ligase_C"/>
</dbReference>
<dbReference type="Gene3D" id="3.40.1190.10">
    <property type="entry name" value="Mur-like, catalytic domain"/>
    <property type="match status" value="1"/>
</dbReference>
<dbReference type="Pfam" id="PF08245">
    <property type="entry name" value="Mur_ligase_M"/>
    <property type="match status" value="1"/>
</dbReference>
<dbReference type="InterPro" id="IPR051046">
    <property type="entry name" value="MurCDEF_CellWall_CoF430Synth"/>
</dbReference>
<protein>
    <recommendedName>
        <fullName evidence="8">UDP-N-acetylmuramoyl-tripeptide--D-alanyl-D-alanine ligase</fullName>
    </recommendedName>
</protein>
<dbReference type="EMBL" id="MHSU01000020">
    <property type="protein sequence ID" value="OHA50322.1"/>
    <property type="molecule type" value="Genomic_DNA"/>
</dbReference>
<dbReference type="InterPro" id="IPR036615">
    <property type="entry name" value="Mur_ligase_C_dom_sf"/>
</dbReference>
<comment type="caution">
    <text evidence="6">The sequence shown here is derived from an EMBL/GenBank/DDBJ whole genome shotgun (WGS) entry which is preliminary data.</text>
</comment>
<dbReference type="PANTHER" id="PTHR43024:SF1">
    <property type="entry name" value="UDP-N-ACETYLMURAMOYL-TRIPEPTIDE--D-ALANYL-D-ALANINE LIGASE"/>
    <property type="match status" value="1"/>
</dbReference>
<name>A0A1G2PRV2_9BACT</name>
<evidence type="ECO:0000256" key="2">
    <source>
        <dbReference type="ARBA" id="ARBA00022741"/>
    </source>
</evidence>
<dbReference type="SUPFAM" id="SSF53244">
    <property type="entry name" value="MurD-like peptide ligases, peptide-binding domain"/>
    <property type="match status" value="1"/>
</dbReference>
<dbReference type="Gene3D" id="3.90.190.20">
    <property type="entry name" value="Mur ligase, C-terminal domain"/>
    <property type="match status" value="1"/>
</dbReference>
<dbReference type="GO" id="GO:0016881">
    <property type="term" value="F:acid-amino acid ligase activity"/>
    <property type="evidence" value="ECO:0007669"/>
    <property type="project" value="InterPro"/>
</dbReference>
<dbReference type="AlphaFoldDB" id="A0A1G2PRV2"/>
<keyword evidence="3" id="KW-0067">ATP-binding</keyword>
<reference evidence="6 7" key="1">
    <citation type="journal article" date="2016" name="Nat. Commun.">
        <title>Thousands of microbial genomes shed light on interconnected biogeochemical processes in an aquifer system.</title>
        <authorList>
            <person name="Anantharaman K."/>
            <person name="Brown C.T."/>
            <person name="Hug L.A."/>
            <person name="Sharon I."/>
            <person name="Castelle C.J."/>
            <person name="Probst A.J."/>
            <person name="Thomas B.C."/>
            <person name="Singh A."/>
            <person name="Wilkins M.J."/>
            <person name="Karaoz U."/>
            <person name="Brodie E.L."/>
            <person name="Williams K.H."/>
            <person name="Hubbard S.S."/>
            <person name="Banfield J.F."/>
        </authorList>
    </citation>
    <scope>NUCLEOTIDE SEQUENCE [LARGE SCALE GENOMIC DNA]</scope>
</reference>
<evidence type="ECO:0000256" key="1">
    <source>
        <dbReference type="ARBA" id="ARBA00022598"/>
    </source>
</evidence>
<gene>
    <name evidence="6" type="ORF">A2W59_01805</name>
</gene>
<evidence type="ECO:0008006" key="8">
    <source>
        <dbReference type="Google" id="ProtNLM"/>
    </source>
</evidence>
<dbReference type="Proteomes" id="UP000178646">
    <property type="component" value="Unassembled WGS sequence"/>
</dbReference>
<evidence type="ECO:0000259" key="5">
    <source>
        <dbReference type="Pfam" id="PF08245"/>
    </source>
</evidence>
<evidence type="ECO:0000313" key="6">
    <source>
        <dbReference type="EMBL" id="OHA50322.1"/>
    </source>
</evidence>
<dbReference type="GO" id="GO:0005524">
    <property type="term" value="F:ATP binding"/>
    <property type="evidence" value="ECO:0007669"/>
    <property type="project" value="UniProtKB-KW"/>
</dbReference>
<feature type="domain" description="Mur ligase C-terminal" evidence="4">
    <location>
        <begin position="267"/>
        <end position="392"/>
    </location>
</feature>
<accession>A0A1G2PRV2</accession>
<feature type="domain" description="Mur ligase central" evidence="5">
    <location>
        <begin position="102"/>
        <end position="244"/>
    </location>
</feature>
<dbReference type="InterPro" id="IPR013221">
    <property type="entry name" value="Mur_ligase_cen"/>
</dbReference>
<dbReference type="SUPFAM" id="SSF53623">
    <property type="entry name" value="MurD-like peptide ligases, catalytic domain"/>
    <property type="match status" value="1"/>
</dbReference>
<dbReference type="PANTHER" id="PTHR43024">
    <property type="entry name" value="UDP-N-ACETYLMURAMOYL-TRIPEPTIDE--D-ALANYL-D-ALANINE LIGASE"/>
    <property type="match status" value="1"/>
</dbReference>
<evidence type="ECO:0000313" key="7">
    <source>
        <dbReference type="Proteomes" id="UP000178646"/>
    </source>
</evidence>
<evidence type="ECO:0000256" key="3">
    <source>
        <dbReference type="ARBA" id="ARBA00022840"/>
    </source>
</evidence>
<dbReference type="Pfam" id="PF02875">
    <property type="entry name" value="Mur_ligase_C"/>
    <property type="match status" value="1"/>
</dbReference>
<sequence length="425" mass="47188">MLKNFFKKIIIAILKLEAKLILTRFKPKIIAVSGTVGKTSAKEAVALVLGSEFDIRKSEKSYNSEIGVPLAIIGAKTGWGSFKQWMLIILKGIKVFLLSADYPKILILEMGVDRPKDMEKMVSWVKPYAAVITAVGTVPVHVQYFSGPEELISEKRKLVECLNDNNWAILNIDDKEVSAFRKNTKAKTITYGFSESADLAASNYKMDGDGIVFKVNYKGNIVPVRLDKFFGRHNVYIILAAIGAGLACGINLIKSVEAVSEMKPLLGRMNLLEGINNSVIFDDSYNSSPIAVEAAVEVLSEYPAKRRIAVLGDMKELGEFSQSEHERIGEMLRAKGVWLLFTVGLEAKFIAEGARRSGFDAFKIFEFSGSAEAGEAVKKIIQEGDLILVKGSQSARMEKVVEKIMAHPEDKENLLVRQEEEWKKR</sequence>
<dbReference type="InterPro" id="IPR036565">
    <property type="entry name" value="Mur-like_cat_sf"/>
</dbReference>
<keyword evidence="1" id="KW-0436">Ligase</keyword>